<reference evidence="3 4" key="1">
    <citation type="submission" date="2020-04" db="EMBL/GenBank/DDBJ databases">
        <title>Flammeovirga sp. SR4, a novel species isolated from seawater.</title>
        <authorList>
            <person name="Wang X."/>
        </authorList>
    </citation>
    <scope>NUCLEOTIDE SEQUENCE [LARGE SCALE GENOMIC DNA]</scope>
    <source>
        <strain evidence="3 4">ATCC 23126</strain>
    </source>
</reference>
<organism evidence="3 4">
    <name type="scientific">Flammeovirga aprica JL-4</name>
    <dbReference type="NCBI Taxonomy" id="694437"/>
    <lineage>
        <taxon>Bacteria</taxon>
        <taxon>Pseudomonadati</taxon>
        <taxon>Bacteroidota</taxon>
        <taxon>Cytophagia</taxon>
        <taxon>Cytophagales</taxon>
        <taxon>Flammeovirgaceae</taxon>
        <taxon>Flammeovirga</taxon>
    </lineage>
</organism>
<evidence type="ECO:0000313" key="4">
    <source>
        <dbReference type="Proteomes" id="UP000576082"/>
    </source>
</evidence>
<keyword evidence="3" id="KW-0378">Hydrolase</keyword>
<dbReference type="GO" id="GO:0004553">
    <property type="term" value="F:hydrolase activity, hydrolyzing O-glycosyl compounds"/>
    <property type="evidence" value="ECO:0007669"/>
    <property type="project" value="InterPro"/>
</dbReference>
<dbReference type="GO" id="GO:0005975">
    <property type="term" value="P:carbohydrate metabolic process"/>
    <property type="evidence" value="ECO:0007669"/>
    <property type="project" value="InterPro"/>
</dbReference>
<evidence type="ECO:0000259" key="2">
    <source>
        <dbReference type="PROSITE" id="PS51762"/>
    </source>
</evidence>
<comment type="similarity">
    <text evidence="1">Belongs to the glycosyl hydrolase 16 family.</text>
</comment>
<keyword evidence="4" id="KW-1185">Reference proteome</keyword>
<name>A0A7X9RWH3_9BACT</name>
<dbReference type="InterPro" id="IPR000757">
    <property type="entry name" value="Beta-glucanase-like"/>
</dbReference>
<proteinExistence type="inferred from homology"/>
<dbReference type="Gene3D" id="2.60.120.200">
    <property type="match status" value="1"/>
</dbReference>
<dbReference type="PANTHER" id="PTHR10963">
    <property type="entry name" value="GLYCOSYL HYDROLASE-RELATED"/>
    <property type="match status" value="1"/>
</dbReference>
<sequence length="287" mass="33394">MKNLIIILLLSSLFSCESTKENLTNKNEIQDYQLVWSDEFDYNGLPDSTKWGYDVEGNKEKWGNEELQAYTAKRKENAVVKDGHLFITALKEEYVDTVHKEMFDYTSARLNSKGKGEWKYGKFVIKAKLPSGNGTWPAFWMLPQDWKYGDWPNSGSINIMEHVGHDKDNVYGAANTEAYNHNKGTEKMVGIYIANAEEAFHEYMLEWDPEGYSVYVDNEKYFHFRNENKTYKEWPFDEEFYLLLNLAVGGTWGAQKGVDDDIWPQQLVIDYVRVYQKPEPKMTTAGM</sequence>
<dbReference type="PROSITE" id="PS51257">
    <property type="entry name" value="PROKAR_LIPOPROTEIN"/>
    <property type="match status" value="1"/>
</dbReference>
<dbReference type="PROSITE" id="PS51762">
    <property type="entry name" value="GH16_2"/>
    <property type="match status" value="1"/>
</dbReference>
<dbReference type="EMBL" id="JABANE010000053">
    <property type="protein sequence ID" value="NME70005.1"/>
    <property type="molecule type" value="Genomic_DNA"/>
</dbReference>
<dbReference type="Pfam" id="PF00722">
    <property type="entry name" value="Glyco_hydro_16"/>
    <property type="match status" value="1"/>
</dbReference>
<dbReference type="AlphaFoldDB" id="A0A7X9RWH3"/>
<protein>
    <submittedName>
        <fullName evidence="3">Glycoside hydrolase family 16 protein</fullName>
    </submittedName>
</protein>
<comment type="caution">
    <text evidence="3">The sequence shown here is derived from an EMBL/GenBank/DDBJ whole genome shotgun (WGS) entry which is preliminary data.</text>
</comment>
<gene>
    <name evidence="3" type="ORF">HHU12_18675</name>
</gene>
<dbReference type="RefSeq" id="WP_169658255.1">
    <property type="nucleotide sequence ID" value="NZ_JABANE010000053.1"/>
</dbReference>
<accession>A0A7X9RWH3</accession>
<evidence type="ECO:0000313" key="3">
    <source>
        <dbReference type="EMBL" id="NME70005.1"/>
    </source>
</evidence>
<dbReference type="PANTHER" id="PTHR10963:SF55">
    <property type="entry name" value="GLYCOSIDE HYDROLASE FAMILY 16 PROTEIN"/>
    <property type="match status" value="1"/>
</dbReference>
<feature type="domain" description="GH16" evidence="2">
    <location>
        <begin position="18"/>
        <end position="280"/>
    </location>
</feature>
<dbReference type="CDD" id="cd08023">
    <property type="entry name" value="GH16_laminarinase_like"/>
    <property type="match status" value="1"/>
</dbReference>
<dbReference type="SUPFAM" id="SSF49899">
    <property type="entry name" value="Concanavalin A-like lectins/glucanases"/>
    <property type="match status" value="1"/>
</dbReference>
<dbReference type="Proteomes" id="UP000576082">
    <property type="component" value="Unassembled WGS sequence"/>
</dbReference>
<evidence type="ECO:0000256" key="1">
    <source>
        <dbReference type="ARBA" id="ARBA00006865"/>
    </source>
</evidence>
<dbReference type="InterPro" id="IPR050546">
    <property type="entry name" value="Glycosyl_Hydrlase_16"/>
</dbReference>
<dbReference type="InterPro" id="IPR013320">
    <property type="entry name" value="ConA-like_dom_sf"/>
</dbReference>